<evidence type="ECO:0000313" key="3">
    <source>
        <dbReference type="Proteomes" id="UP000775872"/>
    </source>
</evidence>
<sequence length="239" mass="27277">MDRLKKTLRRAPCCCCCKPEIIEEAPRSEIPQQDGHSQSTIDRRVSSGLSDPEKVPPYRHSLSSFFPLRRRSRYSKRDSWSTTASQFEHPAVRPLSSVLRPRTPGQRPPLYSQGSWSTESLTIEDEKLADFFERMPLSEPVEPTVIPNKPMSPEHEIRASLLLLTEGTPLRRTRGTEMAGFEPEEKAQRKWAVLHENLKTDIHCVCRSRPLSGCSISTYRESVYHPRPIVRAEISIGLT</sequence>
<dbReference type="Proteomes" id="UP000775872">
    <property type="component" value="Unassembled WGS sequence"/>
</dbReference>
<feature type="compositionally biased region" description="Basic and acidic residues" evidence="1">
    <location>
        <begin position="41"/>
        <end position="54"/>
    </location>
</feature>
<proteinExistence type="predicted"/>
<reference evidence="2" key="1">
    <citation type="submission" date="2021-10" db="EMBL/GenBank/DDBJ databases">
        <authorList>
            <person name="Piombo E."/>
        </authorList>
    </citation>
    <scope>NUCLEOTIDE SEQUENCE</scope>
</reference>
<feature type="compositionally biased region" description="Polar residues" evidence="1">
    <location>
        <begin position="30"/>
        <end position="40"/>
    </location>
</feature>
<name>A0A9N9YRR2_9HYPO</name>
<comment type="caution">
    <text evidence="2">The sequence shown here is derived from an EMBL/GenBank/DDBJ whole genome shotgun (WGS) entry which is preliminary data.</text>
</comment>
<gene>
    <name evidence="2" type="ORF">CSOL1703_00002660</name>
</gene>
<dbReference type="AlphaFoldDB" id="A0A9N9YRR2"/>
<evidence type="ECO:0000256" key="1">
    <source>
        <dbReference type="SAM" id="MobiDB-lite"/>
    </source>
</evidence>
<organism evidence="2 3">
    <name type="scientific">Clonostachys solani</name>
    <dbReference type="NCBI Taxonomy" id="160281"/>
    <lineage>
        <taxon>Eukaryota</taxon>
        <taxon>Fungi</taxon>
        <taxon>Dikarya</taxon>
        <taxon>Ascomycota</taxon>
        <taxon>Pezizomycotina</taxon>
        <taxon>Sordariomycetes</taxon>
        <taxon>Hypocreomycetidae</taxon>
        <taxon>Hypocreales</taxon>
        <taxon>Bionectriaceae</taxon>
        <taxon>Clonostachys</taxon>
    </lineage>
</organism>
<evidence type="ECO:0000313" key="2">
    <source>
        <dbReference type="EMBL" id="CAH0036393.1"/>
    </source>
</evidence>
<dbReference type="EMBL" id="CABFOC020000002">
    <property type="protein sequence ID" value="CAH0036393.1"/>
    <property type="molecule type" value="Genomic_DNA"/>
</dbReference>
<feature type="region of interest" description="Disordered" evidence="1">
    <location>
        <begin position="27"/>
        <end position="54"/>
    </location>
</feature>
<accession>A0A9N9YRR2</accession>
<feature type="region of interest" description="Disordered" evidence="1">
    <location>
        <begin position="97"/>
        <end position="116"/>
    </location>
</feature>
<keyword evidence="3" id="KW-1185">Reference proteome</keyword>
<protein>
    <submittedName>
        <fullName evidence="2">Uncharacterized protein</fullName>
    </submittedName>
</protein>
<dbReference type="OrthoDB" id="5141584at2759"/>